<evidence type="ECO:0000256" key="3">
    <source>
        <dbReference type="ARBA" id="ARBA00022448"/>
    </source>
</evidence>
<dbReference type="SUPFAM" id="SSF103481">
    <property type="entry name" value="Multidrug resistance efflux transporter EmrE"/>
    <property type="match status" value="1"/>
</dbReference>
<comment type="similarity">
    <text evidence="2">Belongs to the nucleotide-sugar transporter family. SLC35B subfamily.</text>
</comment>
<sequence length="445" mass="50035">MSSEAGNMTQLSFTALFGTAWNMEVLRQINLYDIWVTRFVLIVLGYASVMVPGVLLVRMVRRRRQDGYLFNTNIFLDFVRKFAIGQPEYQLVDNNGNKSKQEQKPATEHDKFVKECVALLLYSLGIQMTLIAMGFYQERIMTQSYSRYYDATVSDRFGDAQFLVFANRIVALVLVICYLAVNWESQPRHVPPYYSHSFISISNTLSSWCQYEALKYVSFPVQTVCKASKVIPTMVMGRILRGEKYSLFDYSMAALLAGGAGIFLLSTIDYSVESEDSVYIVGAVSGAILMVGYLAFDSFTLNWQKKLFDTRPKVSPHQMMLGVNGFSALLCLVSLLEQGSLFSSTKFVLQHANIASDIFLLSLSGACGQLCIYVTIQKFGPVVFAVIMTVRQILSIVLSTLYFSHSMNIISVLGLAMAFGSILTNIYIRYQKQRRNAKRTVSPAV</sequence>
<comment type="subcellular location">
    <subcellularLocation>
        <location evidence="1">Membrane</location>
        <topology evidence="1">Multi-pass membrane protein</topology>
    </subcellularLocation>
</comment>
<feature type="transmembrane region" description="Helical" evidence="8">
    <location>
        <begin position="277"/>
        <end position="296"/>
    </location>
</feature>
<dbReference type="InterPro" id="IPR037185">
    <property type="entry name" value="EmrE-like"/>
</dbReference>
<dbReference type="Proteomes" id="UP000783686">
    <property type="component" value="Unassembled WGS sequence"/>
</dbReference>
<feature type="transmembrane region" description="Helical" evidence="8">
    <location>
        <begin position="356"/>
        <end position="376"/>
    </location>
</feature>
<keyword evidence="5 8" id="KW-1133">Transmembrane helix</keyword>
<dbReference type="InterPro" id="IPR013657">
    <property type="entry name" value="SCL35B1-4/HUT1"/>
</dbReference>
<feature type="transmembrane region" description="Helical" evidence="8">
    <location>
        <begin position="247"/>
        <end position="265"/>
    </location>
</feature>
<dbReference type="EMBL" id="CAJFCW020000005">
    <property type="protein sequence ID" value="CAG9120301.1"/>
    <property type="molecule type" value="Genomic_DNA"/>
</dbReference>
<dbReference type="PANTHER" id="PTHR10778:SF13">
    <property type="entry name" value="ADENOSINE 3'-PHOSPHO 5'-PHOSPHOSULFATE TRANSPORTER 1"/>
    <property type="match status" value="1"/>
</dbReference>
<feature type="transmembrane region" description="Helical" evidence="8">
    <location>
        <begin position="409"/>
        <end position="428"/>
    </location>
</feature>
<keyword evidence="10" id="KW-1185">Reference proteome</keyword>
<dbReference type="Pfam" id="PF08449">
    <property type="entry name" value="UAA"/>
    <property type="match status" value="1"/>
</dbReference>
<dbReference type="EMBL" id="CAJFDH010000005">
    <property type="protein sequence ID" value="CAD5224891.1"/>
    <property type="molecule type" value="Genomic_DNA"/>
</dbReference>
<gene>
    <name evidence="9" type="ORF">BOKJ2_LOCUS11305</name>
</gene>
<evidence type="ECO:0000256" key="7">
    <source>
        <dbReference type="ARBA" id="ARBA00039668"/>
    </source>
</evidence>
<dbReference type="GO" id="GO:0005789">
    <property type="term" value="C:endoplasmic reticulum membrane"/>
    <property type="evidence" value="ECO:0007669"/>
    <property type="project" value="TreeGrafter"/>
</dbReference>
<evidence type="ECO:0000256" key="4">
    <source>
        <dbReference type="ARBA" id="ARBA00022692"/>
    </source>
</evidence>
<evidence type="ECO:0000313" key="10">
    <source>
        <dbReference type="Proteomes" id="UP000614601"/>
    </source>
</evidence>
<accession>A0A811L9K4</accession>
<comment type="caution">
    <text evidence="9">The sequence shown here is derived from an EMBL/GenBank/DDBJ whole genome shotgun (WGS) entry which is preliminary data.</text>
</comment>
<dbReference type="Proteomes" id="UP000614601">
    <property type="component" value="Unassembled WGS sequence"/>
</dbReference>
<evidence type="ECO:0000256" key="6">
    <source>
        <dbReference type="ARBA" id="ARBA00023136"/>
    </source>
</evidence>
<organism evidence="9 10">
    <name type="scientific">Bursaphelenchus okinawaensis</name>
    <dbReference type="NCBI Taxonomy" id="465554"/>
    <lineage>
        <taxon>Eukaryota</taxon>
        <taxon>Metazoa</taxon>
        <taxon>Ecdysozoa</taxon>
        <taxon>Nematoda</taxon>
        <taxon>Chromadorea</taxon>
        <taxon>Rhabditida</taxon>
        <taxon>Tylenchina</taxon>
        <taxon>Tylenchomorpha</taxon>
        <taxon>Aphelenchoidea</taxon>
        <taxon>Aphelenchoididae</taxon>
        <taxon>Bursaphelenchus</taxon>
    </lineage>
</organism>
<reference evidence="9" key="1">
    <citation type="submission" date="2020-09" db="EMBL/GenBank/DDBJ databases">
        <authorList>
            <person name="Kikuchi T."/>
        </authorList>
    </citation>
    <scope>NUCLEOTIDE SEQUENCE</scope>
    <source>
        <strain evidence="9">SH1</strain>
    </source>
</reference>
<evidence type="ECO:0000256" key="5">
    <source>
        <dbReference type="ARBA" id="ARBA00022989"/>
    </source>
</evidence>
<feature type="transmembrane region" description="Helical" evidence="8">
    <location>
        <begin position="383"/>
        <end position="403"/>
    </location>
</feature>
<evidence type="ECO:0000313" key="9">
    <source>
        <dbReference type="EMBL" id="CAD5224891.1"/>
    </source>
</evidence>
<evidence type="ECO:0000256" key="2">
    <source>
        <dbReference type="ARBA" id="ARBA00010694"/>
    </source>
</evidence>
<keyword evidence="3" id="KW-0813">Transport</keyword>
<evidence type="ECO:0000256" key="8">
    <source>
        <dbReference type="SAM" id="Phobius"/>
    </source>
</evidence>
<dbReference type="AlphaFoldDB" id="A0A811L9K4"/>
<proteinExistence type="inferred from homology"/>
<keyword evidence="4 8" id="KW-0812">Transmembrane</keyword>
<keyword evidence="6 8" id="KW-0472">Membrane</keyword>
<name>A0A811L9K4_9BILA</name>
<evidence type="ECO:0000256" key="1">
    <source>
        <dbReference type="ARBA" id="ARBA00004141"/>
    </source>
</evidence>
<feature type="transmembrane region" description="Helical" evidence="8">
    <location>
        <begin position="116"/>
        <end position="136"/>
    </location>
</feature>
<dbReference type="OrthoDB" id="10035043at2759"/>
<feature type="transmembrane region" description="Helical" evidence="8">
    <location>
        <begin position="162"/>
        <end position="181"/>
    </location>
</feature>
<dbReference type="GO" id="GO:0000139">
    <property type="term" value="C:Golgi membrane"/>
    <property type="evidence" value="ECO:0007669"/>
    <property type="project" value="TreeGrafter"/>
</dbReference>
<dbReference type="GO" id="GO:0046964">
    <property type="term" value="F:3'-phosphoadenosine 5'-phosphosulfate transmembrane transporter activity"/>
    <property type="evidence" value="ECO:0007669"/>
    <property type="project" value="TreeGrafter"/>
</dbReference>
<dbReference type="PANTHER" id="PTHR10778">
    <property type="entry name" value="SOLUTE CARRIER FAMILY 35 MEMBER B"/>
    <property type="match status" value="1"/>
</dbReference>
<feature type="transmembrane region" description="Helical" evidence="8">
    <location>
        <begin position="317"/>
        <end position="336"/>
    </location>
</feature>
<protein>
    <recommendedName>
        <fullName evidence="7">Adenosine 3'-phospho 5'-phosphosulfate transporter 1</fullName>
    </recommendedName>
</protein>
<feature type="transmembrane region" description="Helical" evidence="8">
    <location>
        <begin position="35"/>
        <end position="57"/>
    </location>
</feature>